<dbReference type="Gene3D" id="3.30.200.20">
    <property type="entry name" value="Phosphorylase Kinase, domain 1"/>
    <property type="match status" value="1"/>
</dbReference>
<dbReference type="OrthoDB" id="9762169at2"/>
<keyword evidence="3" id="KW-0808">Transferase</keyword>
<evidence type="ECO:0000256" key="6">
    <source>
        <dbReference type="ARBA" id="ARBA00022840"/>
    </source>
</evidence>
<keyword evidence="11" id="KW-1185">Reference proteome</keyword>
<evidence type="ECO:0000256" key="7">
    <source>
        <dbReference type="PROSITE-ProRule" id="PRU10141"/>
    </source>
</evidence>
<dbReference type="AlphaFoldDB" id="A0A1I1A6L3"/>
<keyword evidence="4 7" id="KW-0547">Nucleotide-binding</keyword>
<dbReference type="EC" id="2.7.11.1" evidence="1"/>
<dbReference type="Pfam" id="PF00069">
    <property type="entry name" value="Pkinase"/>
    <property type="match status" value="1"/>
</dbReference>
<evidence type="ECO:0000256" key="5">
    <source>
        <dbReference type="ARBA" id="ARBA00022777"/>
    </source>
</evidence>
<dbReference type="GO" id="GO:0005524">
    <property type="term" value="F:ATP binding"/>
    <property type="evidence" value="ECO:0007669"/>
    <property type="project" value="UniProtKB-UniRule"/>
</dbReference>
<organism evidence="10 11">
    <name type="scientific">Amycolatopsis marina</name>
    <dbReference type="NCBI Taxonomy" id="490629"/>
    <lineage>
        <taxon>Bacteria</taxon>
        <taxon>Bacillati</taxon>
        <taxon>Actinomycetota</taxon>
        <taxon>Actinomycetes</taxon>
        <taxon>Pseudonocardiales</taxon>
        <taxon>Pseudonocardiaceae</taxon>
        <taxon>Amycolatopsis</taxon>
    </lineage>
</organism>
<dbReference type="PROSITE" id="PS00108">
    <property type="entry name" value="PROTEIN_KINASE_ST"/>
    <property type="match status" value="1"/>
</dbReference>
<feature type="compositionally biased region" description="Gly residues" evidence="8">
    <location>
        <begin position="374"/>
        <end position="383"/>
    </location>
</feature>
<feature type="compositionally biased region" description="Pro residues" evidence="8">
    <location>
        <begin position="524"/>
        <end position="537"/>
    </location>
</feature>
<protein>
    <recommendedName>
        <fullName evidence="1">non-specific serine/threonine protein kinase</fullName>
        <ecNumber evidence="1">2.7.11.1</ecNumber>
    </recommendedName>
</protein>
<evidence type="ECO:0000256" key="8">
    <source>
        <dbReference type="SAM" id="MobiDB-lite"/>
    </source>
</evidence>
<feature type="region of interest" description="Disordered" evidence="8">
    <location>
        <begin position="434"/>
        <end position="547"/>
    </location>
</feature>
<accession>A0A1I1A6L3</accession>
<dbReference type="PROSITE" id="PS00107">
    <property type="entry name" value="PROTEIN_KINASE_ATP"/>
    <property type="match status" value="1"/>
</dbReference>
<dbReference type="EMBL" id="FOKG01000008">
    <property type="protein sequence ID" value="SFB32198.1"/>
    <property type="molecule type" value="Genomic_DNA"/>
</dbReference>
<evidence type="ECO:0000256" key="1">
    <source>
        <dbReference type="ARBA" id="ARBA00012513"/>
    </source>
</evidence>
<evidence type="ECO:0000313" key="10">
    <source>
        <dbReference type="EMBL" id="SFB32198.1"/>
    </source>
</evidence>
<keyword evidence="2 10" id="KW-0723">Serine/threonine-protein kinase</keyword>
<feature type="region of interest" description="Disordered" evidence="8">
    <location>
        <begin position="314"/>
        <end position="411"/>
    </location>
</feature>
<dbReference type="PROSITE" id="PS50011">
    <property type="entry name" value="PROTEIN_KINASE_DOM"/>
    <property type="match status" value="1"/>
</dbReference>
<reference evidence="11" key="1">
    <citation type="submission" date="2016-10" db="EMBL/GenBank/DDBJ databases">
        <authorList>
            <person name="Varghese N."/>
            <person name="Submissions S."/>
        </authorList>
    </citation>
    <scope>NUCLEOTIDE SEQUENCE [LARGE SCALE GENOMIC DNA]</scope>
    <source>
        <strain evidence="11">CGMCC 4.3568</strain>
    </source>
</reference>
<feature type="compositionally biased region" description="Acidic residues" evidence="8">
    <location>
        <begin position="387"/>
        <end position="399"/>
    </location>
</feature>
<dbReference type="SMART" id="SM00220">
    <property type="entry name" value="S_TKc"/>
    <property type="match status" value="1"/>
</dbReference>
<feature type="compositionally biased region" description="Pro residues" evidence="8">
    <location>
        <begin position="492"/>
        <end position="511"/>
    </location>
</feature>
<evidence type="ECO:0000259" key="9">
    <source>
        <dbReference type="PROSITE" id="PS50011"/>
    </source>
</evidence>
<evidence type="ECO:0000256" key="2">
    <source>
        <dbReference type="ARBA" id="ARBA00022527"/>
    </source>
</evidence>
<dbReference type="InterPro" id="IPR011009">
    <property type="entry name" value="Kinase-like_dom_sf"/>
</dbReference>
<feature type="compositionally biased region" description="Low complexity" evidence="8">
    <location>
        <begin position="445"/>
        <end position="470"/>
    </location>
</feature>
<dbReference type="PANTHER" id="PTHR43289:SF6">
    <property type="entry name" value="SERINE_THREONINE-PROTEIN KINASE NEKL-3"/>
    <property type="match status" value="1"/>
</dbReference>
<dbReference type="InterPro" id="IPR000719">
    <property type="entry name" value="Prot_kinase_dom"/>
</dbReference>
<dbReference type="PANTHER" id="PTHR43289">
    <property type="entry name" value="MITOGEN-ACTIVATED PROTEIN KINASE KINASE KINASE 20-RELATED"/>
    <property type="match status" value="1"/>
</dbReference>
<name>A0A1I1A6L3_9PSEU</name>
<keyword evidence="5 10" id="KW-0418">Kinase</keyword>
<dbReference type="GO" id="GO:0004674">
    <property type="term" value="F:protein serine/threonine kinase activity"/>
    <property type="evidence" value="ECO:0007669"/>
    <property type="project" value="UniProtKB-KW"/>
</dbReference>
<dbReference type="Gene3D" id="1.10.510.10">
    <property type="entry name" value="Transferase(Phosphotransferase) domain 1"/>
    <property type="match status" value="1"/>
</dbReference>
<dbReference type="SUPFAM" id="SSF56112">
    <property type="entry name" value="Protein kinase-like (PK-like)"/>
    <property type="match status" value="1"/>
</dbReference>
<dbReference type="InterPro" id="IPR017441">
    <property type="entry name" value="Protein_kinase_ATP_BS"/>
</dbReference>
<evidence type="ECO:0000256" key="4">
    <source>
        <dbReference type="ARBA" id="ARBA00022741"/>
    </source>
</evidence>
<dbReference type="STRING" id="490629.SAMN05216266_108132"/>
<feature type="compositionally biased region" description="Low complexity" evidence="8">
    <location>
        <begin position="357"/>
        <end position="368"/>
    </location>
</feature>
<evidence type="ECO:0000313" key="11">
    <source>
        <dbReference type="Proteomes" id="UP000243799"/>
    </source>
</evidence>
<dbReference type="CDD" id="cd14014">
    <property type="entry name" value="STKc_PknB_like"/>
    <property type="match status" value="1"/>
</dbReference>
<feature type="compositionally biased region" description="Gly residues" evidence="8">
    <location>
        <begin position="538"/>
        <end position="547"/>
    </location>
</feature>
<evidence type="ECO:0000256" key="3">
    <source>
        <dbReference type="ARBA" id="ARBA00022679"/>
    </source>
</evidence>
<proteinExistence type="predicted"/>
<gene>
    <name evidence="10" type="ORF">SAMN05216266_108132</name>
</gene>
<feature type="binding site" evidence="7">
    <location>
        <position position="41"/>
    </location>
    <ligand>
        <name>ATP</name>
        <dbReference type="ChEBI" id="CHEBI:30616"/>
    </ligand>
</feature>
<dbReference type="Proteomes" id="UP000243799">
    <property type="component" value="Unassembled WGS sequence"/>
</dbReference>
<keyword evidence="6 7" id="KW-0067">ATP-binding</keyword>
<dbReference type="RefSeq" id="WP_091673853.1">
    <property type="nucleotide sequence ID" value="NZ_FOKG01000008.1"/>
</dbReference>
<dbReference type="InterPro" id="IPR008271">
    <property type="entry name" value="Ser/Thr_kinase_AS"/>
</dbReference>
<feature type="domain" description="Protein kinase" evidence="9">
    <location>
        <begin position="12"/>
        <end position="268"/>
    </location>
</feature>
<feature type="compositionally biased region" description="Low complexity" evidence="8">
    <location>
        <begin position="512"/>
        <end position="523"/>
    </location>
</feature>
<sequence length="547" mass="56360">MSDEGRLVAGRYRVIQRIGTGAMGAVWQAQDEVLHRTVAIKQLLLQPGLEENEAEDARQRTMREGRIAARLHHPNAITVFDVVTDENGQPCLIMEYLASTSLAATLQDRRTLPPLEVARIGAQVAAALKEAHAVGIVHRDIKPGNILLAPNGLVKITDFGISRATDDVTVTKTGMIAGTPAYLAPEVAIGGDPGPEADVFSLGSTLYAACEGQPPFGLSENTLSLLHAVAAGQINPPRQSGPLASVLAVLLHPDIRHRPTAEECEDLLSAVARGETPIGGTDATRVGPAVGLGAAGLGAGAAGAALAGDDNLPANHSGTLGDEGGQGFYDSEPEDGYAPASGYPDEDYDDSAGGYDATRAVPAATAAYGHGGDDGYGGYGPGGTDRADDEYDDYEDDDYPPPADEQERRGNWKVPAAIGGVVAAGLVALGVWIATGPHGGDEQEPAQQPQPAATTSSPSSTLTSPTSSEPVETEPGRAPVETVQQTDQPRQPQEPPPPPPTSDQEPEPPGPTTTTKTSTTASEPPEPSTPPSDPPPTTGGGTSNTSD</sequence>